<reference evidence="1 2" key="1">
    <citation type="submission" date="2017-06" db="EMBL/GenBank/DDBJ databases">
        <title>Novel microbial phyla capable of carbon fixation and sulfur reduction in deep-sea sediments.</title>
        <authorList>
            <person name="Huang J."/>
            <person name="Baker B."/>
            <person name="Wang Y."/>
        </authorList>
    </citation>
    <scope>NUCLEOTIDE SEQUENCE [LARGE SCALE GENOMIC DNA]</scope>
    <source>
        <strain evidence="1">B3_TA06</strain>
    </source>
</reference>
<dbReference type="Proteomes" id="UP000317778">
    <property type="component" value="Unassembled WGS sequence"/>
</dbReference>
<evidence type="ECO:0000313" key="1">
    <source>
        <dbReference type="EMBL" id="TKJ44036.1"/>
    </source>
</evidence>
<dbReference type="AlphaFoldDB" id="A0A532VA20"/>
<sequence>MTSLNQDVLDILKGQPHAVEFLEKAAENPQGGYIFFGPDGVGKRTAAILFAAAINPPSFSETIFSLSHPDIAPLFPFKAEPATGREKWLEEWGKERENYMLDKLSPDPNPSWVISIDRIRDLRREMKYPPRILHHRAALLFDFDRIREEGANAFLKTLEEPQAQTVLVLTTSRPFALPATIRSRCKLVRFKALEDEVIKDKLLNDGYPEEEVDVAVDVAFGSLKQAYLYLDDKESLISEEVFSYLQHPVSSDLDLVRLIERLSYQVGLDKVLSSFSLVFRWVMRARSGRRPSWKRLAKLVDALSARISRTALVHNILATERMSGRVSLNPTPSLFLYQFLSSLRFD</sequence>
<comment type="caution">
    <text evidence="1">The sequence shown here is derived from an EMBL/GenBank/DDBJ whole genome shotgun (WGS) entry which is preliminary data.</text>
</comment>
<dbReference type="PANTHER" id="PTHR11669">
    <property type="entry name" value="REPLICATION FACTOR C / DNA POLYMERASE III GAMMA-TAU SUBUNIT"/>
    <property type="match status" value="1"/>
</dbReference>
<proteinExistence type="predicted"/>
<dbReference type="EMBL" id="NJBO01000002">
    <property type="protein sequence ID" value="TKJ44036.1"/>
    <property type="molecule type" value="Genomic_DNA"/>
</dbReference>
<protein>
    <recommendedName>
        <fullName evidence="3">DNA polymerase III subunit delta</fullName>
    </recommendedName>
</protein>
<dbReference type="SUPFAM" id="SSF52540">
    <property type="entry name" value="P-loop containing nucleoside triphosphate hydrolases"/>
    <property type="match status" value="1"/>
</dbReference>
<evidence type="ECO:0008006" key="3">
    <source>
        <dbReference type="Google" id="ProtNLM"/>
    </source>
</evidence>
<dbReference type="InterPro" id="IPR050238">
    <property type="entry name" value="DNA_Rep/Repair_Clamp_Loader"/>
</dbReference>
<dbReference type="Gene3D" id="3.40.50.300">
    <property type="entry name" value="P-loop containing nucleotide triphosphate hydrolases"/>
    <property type="match status" value="1"/>
</dbReference>
<dbReference type="Pfam" id="PF13177">
    <property type="entry name" value="DNA_pol3_delta2"/>
    <property type="match status" value="1"/>
</dbReference>
<name>A0A532VA20_UNCT6</name>
<dbReference type="InterPro" id="IPR027417">
    <property type="entry name" value="P-loop_NTPase"/>
</dbReference>
<accession>A0A532VA20</accession>
<evidence type="ECO:0000313" key="2">
    <source>
        <dbReference type="Proteomes" id="UP000317778"/>
    </source>
</evidence>
<gene>
    <name evidence="1" type="ORF">CEE36_02645</name>
</gene>
<dbReference type="GO" id="GO:0006261">
    <property type="term" value="P:DNA-templated DNA replication"/>
    <property type="evidence" value="ECO:0007669"/>
    <property type="project" value="TreeGrafter"/>
</dbReference>
<organism evidence="1 2">
    <name type="scientific">candidate division TA06 bacterium B3_TA06</name>
    <dbReference type="NCBI Taxonomy" id="2012487"/>
    <lineage>
        <taxon>Bacteria</taxon>
        <taxon>Bacteria division TA06</taxon>
    </lineage>
</organism>
<dbReference type="PANTHER" id="PTHR11669:SF8">
    <property type="entry name" value="DNA POLYMERASE III SUBUNIT DELTA"/>
    <property type="match status" value="1"/>
</dbReference>